<evidence type="ECO:0000256" key="2">
    <source>
        <dbReference type="ARBA" id="ARBA00023125"/>
    </source>
</evidence>
<name>A0AA49Q5M9_9BACT</name>
<accession>A0AA49K1Q2</accession>
<evidence type="ECO:0000256" key="3">
    <source>
        <dbReference type="ARBA" id="ARBA00023163"/>
    </source>
</evidence>
<evidence type="ECO:0000313" key="7">
    <source>
        <dbReference type="Proteomes" id="UP001229955"/>
    </source>
</evidence>
<dbReference type="InterPro" id="IPR036388">
    <property type="entry name" value="WH-like_DNA-bd_sf"/>
</dbReference>
<dbReference type="AlphaFoldDB" id="A0AA49Q5M9"/>
<dbReference type="PRINTS" id="PR00598">
    <property type="entry name" value="HTHMARR"/>
</dbReference>
<accession>A0AA49Q5M9</accession>
<keyword evidence="2" id="KW-0238">DNA-binding</keyword>
<dbReference type="Proteomes" id="UP001229955">
    <property type="component" value="Chromosome"/>
</dbReference>
<evidence type="ECO:0000313" key="6">
    <source>
        <dbReference type="EMBL" id="WKW16315.1"/>
    </source>
</evidence>
<protein>
    <submittedName>
        <fullName evidence="5">MarR family transcriptional regulator</fullName>
    </submittedName>
</protein>
<keyword evidence="7" id="KW-1185">Reference proteome</keyword>
<dbReference type="PANTHER" id="PTHR33164:SF101">
    <property type="entry name" value="TRANSCRIPTIONAL REPRESSOR MPRA"/>
    <property type="match status" value="1"/>
</dbReference>
<dbReference type="Pfam" id="PF22381">
    <property type="entry name" value="Staph_reg_Sar_Rot"/>
    <property type="match status" value="1"/>
</dbReference>
<proteinExistence type="predicted"/>
<sequence>MSPDLRHELRQQKPFASLAQEAFLSVARTETVLREGIERLLEPYDLTLTQYNVLRVLRGADSTGLCRNEIRDRLVTRMPDVTRLLDRMEDAGLIHRVRSTEDRRQVNTTLTPKGRKLVNELDAPMAKVHEQQLGHLDAKQLKTLIDLLALARN</sequence>
<evidence type="ECO:0000259" key="4">
    <source>
        <dbReference type="PROSITE" id="PS50995"/>
    </source>
</evidence>
<organism evidence="5">
    <name type="scientific">Pseudogemmatithrix spongiicola</name>
    <dbReference type="NCBI Taxonomy" id="3062599"/>
    <lineage>
        <taxon>Bacteria</taxon>
        <taxon>Pseudomonadati</taxon>
        <taxon>Gemmatimonadota</taxon>
        <taxon>Gemmatimonadia</taxon>
        <taxon>Gemmatimonadales</taxon>
        <taxon>Gemmatimonadaceae</taxon>
        <taxon>Pseudogemmatithrix</taxon>
    </lineage>
</organism>
<dbReference type="Gene3D" id="1.10.10.10">
    <property type="entry name" value="Winged helix-like DNA-binding domain superfamily/Winged helix DNA-binding domain"/>
    <property type="match status" value="1"/>
</dbReference>
<evidence type="ECO:0000256" key="1">
    <source>
        <dbReference type="ARBA" id="ARBA00023015"/>
    </source>
</evidence>
<dbReference type="SMART" id="SM00347">
    <property type="entry name" value="HTH_MARR"/>
    <property type="match status" value="1"/>
</dbReference>
<dbReference type="InterPro" id="IPR039422">
    <property type="entry name" value="MarR/SlyA-like"/>
</dbReference>
<dbReference type="SUPFAM" id="SSF46785">
    <property type="entry name" value="Winged helix' DNA-binding domain"/>
    <property type="match status" value="1"/>
</dbReference>
<reference evidence="5" key="1">
    <citation type="submission" date="2023-07" db="EMBL/GenBank/DDBJ databases">
        <authorList>
            <person name="Haufschild T."/>
            <person name="Kallscheuer N."/>
            <person name="Hammer J."/>
            <person name="Kohn T."/>
            <person name="Kabuu M."/>
            <person name="Jogler M."/>
            <person name="Wohfarth N."/>
            <person name="Heuer A."/>
            <person name="Rohde M."/>
            <person name="van Teeseling M.C.F."/>
            <person name="Jogler C."/>
        </authorList>
    </citation>
    <scope>NUCLEOTIDE SEQUENCE</scope>
    <source>
        <strain evidence="5">Strain 138</strain>
        <strain evidence="6">Strain 318</strain>
    </source>
</reference>
<dbReference type="InterPro" id="IPR036390">
    <property type="entry name" value="WH_DNA-bd_sf"/>
</dbReference>
<keyword evidence="1" id="KW-0805">Transcription regulation</keyword>
<dbReference type="PANTHER" id="PTHR33164">
    <property type="entry name" value="TRANSCRIPTIONAL REGULATOR, MARR FAMILY"/>
    <property type="match status" value="1"/>
</dbReference>
<dbReference type="InterPro" id="IPR055166">
    <property type="entry name" value="Transc_reg_Sar_Rot_HTH"/>
</dbReference>
<gene>
    <name evidence="5" type="ORF">Strain138_002727</name>
    <name evidence="6" type="ORF">Strain318_002727</name>
</gene>
<dbReference type="KEGG" id="pspc:Strain318_002727"/>
<dbReference type="GO" id="GO:0003677">
    <property type="term" value="F:DNA binding"/>
    <property type="evidence" value="ECO:0007669"/>
    <property type="project" value="UniProtKB-KW"/>
</dbReference>
<dbReference type="RefSeq" id="WP_367886265.1">
    <property type="nucleotide sequence ID" value="NZ_CP130612.1"/>
</dbReference>
<dbReference type="InterPro" id="IPR000835">
    <property type="entry name" value="HTH_MarR-typ"/>
</dbReference>
<keyword evidence="3" id="KW-0804">Transcription</keyword>
<dbReference type="GO" id="GO:0006950">
    <property type="term" value="P:response to stress"/>
    <property type="evidence" value="ECO:0007669"/>
    <property type="project" value="TreeGrafter"/>
</dbReference>
<evidence type="ECO:0000313" key="5">
    <source>
        <dbReference type="EMBL" id="WKW13408.1"/>
    </source>
</evidence>
<dbReference type="EMBL" id="CP130613">
    <property type="protein sequence ID" value="WKW16315.1"/>
    <property type="molecule type" value="Genomic_DNA"/>
</dbReference>
<dbReference type="EMBL" id="CP130612">
    <property type="protein sequence ID" value="WKW13408.1"/>
    <property type="molecule type" value="Genomic_DNA"/>
</dbReference>
<dbReference type="GO" id="GO:0003700">
    <property type="term" value="F:DNA-binding transcription factor activity"/>
    <property type="evidence" value="ECO:0007669"/>
    <property type="project" value="InterPro"/>
</dbReference>
<dbReference type="PROSITE" id="PS50995">
    <property type="entry name" value="HTH_MARR_2"/>
    <property type="match status" value="1"/>
</dbReference>
<feature type="domain" description="HTH marR-type" evidence="4">
    <location>
        <begin position="19"/>
        <end position="153"/>
    </location>
</feature>